<keyword evidence="2" id="KW-1185">Reference proteome</keyword>
<accession>A0ABU1WGN0</accession>
<gene>
    <name evidence="1" type="ORF">J2W49_000301</name>
</gene>
<protein>
    <submittedName>
        <fullName evidence="1">Secreted PhoX family phosphatase</fullName>
    </submittedName>
</protein>
<name>A0ABU1WGN0_9BURK</name>
<dbReference type="Pfam" id="PF05787">
    <property type="entry name" value="PhoX"/>
    <property type="match status" value="1"/>
</dbReference>
<comment type="caution">
    <text evidence="1">The sequence shown here is derived from an EMBL/GenBank/DDBJ whole genome shotgun (WGS) entry which is preliminary data.</text>
</comment>
<dbReference type="Proteomes" id="UP001265700">
    <property type="component" value="Unassembled WGS sequence"/>
</dbReference>
<dbReference type="PANTHER" id="PTHR35399:SF2">
    <property type="entry name" value="DUF839 DOMAIN-CONTAINING PROTEIN"/>
    <property type="match status" value="1"/>
</dbReference>
<organism evidence="1 2">
    <name type="scientific">Hydrogenophaga palleronii</name>
    <dbReference type="NCBI Taxonomy" id="65655"/>
    <lineage>
        <taxon>Bacteria</taxon>
        <taxon>Pseudomonadati</taxon>
        <taxon>Pseudomonadota</taxon>
        <taxon>Betaproteobacteria</taxon>
        <taxon>Burkholderiales</taxon>
        <taxon>Comamonadaceae</taxon>
        <taxon>Hydrogenophaga</taxon>
    </lineage>
</organism>
<dbReference type="RefSeq" id="WP_310310852.1">
    <property type="nucleotide sequence ID" value="NZ_JAVDWU010000001.1"/>
</dbReference>
<dbReference type="EMBL" id="JAVDWU010000001">
    <property type="protein sequence ID" value="MDR7148373.1"/>
    <property type="molecule type" value="Genomic_DNA"/>
</dbReference>
<evidence type="ECO:0000313" key="2">
    <source>
        <dbReference type="Proteomes" id="UP001265700"/>
    </source>
</evidence>
<dbReference type="PANTHER" id="PTHR35399">
    <property type="entry name" value="SLR8030 PROTEIN"/>
    <property type="match status" value="1"/>
</dbReference>
<proteinExistence type="predicted"/>
<dbReference type="InterPro" id="IPR008557">
    <property type="entry name" value="PhoX"/>
</dbReference>
<sequence length="742" mass="79948">MSHPDDDVVCNTSNNPHFQDIIESTLQNPARRNLIRGGIGLAALSTVPFLAACGGGDDDGPPDGKALGFDSVGKSLLDNVVLPAGYTYQVLHATGDRLDKNLTPYSNAGAEADDWSRRVGDHHDGMDIFYIDRKGRFTTKETDRAVLCVNHESSADAHFFHPRGQTSGGQDGKKFSQFGGWDLGERPELEVLKEINHHGVSVVELTKKGSTWSYKLDSTYNRRVTAQSPMKIAGPAAHLKDIQALLVTQFDPTGATSRGTLNNCGHGKTPWGTYLTCEENWAAYFQMPKGSNPIDTKLSASRARYGVARTPIAEAATSASTQGWYTPSDSDDRFTRWNVAAWGANAAEDFRNEPNTFGYIVEMDPLDPKSTPVKRVAMGRFAHEGAVCSIPQPGKPLAFYMGCDSRNEYIYKFVSAAKWTPADEGRGLAAGDKYLNEGQLFAAKFHADGTGEWLELSIKDPRISGYAAYPFANQADVLVNARHAADAVGATKMDRPEWGAVNPKNGEVYITLTNNAASLRSPTTVDAANPRAYEDIDGRRGTGNPNGHIIRFKEDRSLASATKFTWDIFLFGAEEDAGDANLSKLTDKNAFSSPDGLWFSPASGICWIQTDDGAMTDESHCMMLAAIPGEVGDGGPVTAQNRIGSVTGTQKTFMGALLGEARLRRFLVGPAGCEITGVTESPDGKAMFVNIQHPGEGTPALGAASAFDLESEWPANQGYGTAGRPRSATIVITRKDGRVIGL</sequence>
<evidence type="ECO:0000313" key="1">
    <source>
        <dbReference type="EMBL" id="MDR7148373.1"/>
    </source>
</evidence>
<reference evidence="1 2" key="1">
    <citation type="submission" date="2023-07" db="EMBL/GenBank/DDBJ databases">
        <title>Sorghum-associated microbial communities from plants grown in Nebraska, USA.</title>
        <authorList>
            <person name="Schachtman D."/>
        </authorList>
    </citation>
    <scope>NUCLEOTIDE SEQUENCE [LARGE SCALE GENOMIC DNA]</scope>
    <source>
        <strain evidence="1 2">4249</strain>
    </source>
</reference>